<name>A0A832IH34_9THEM</name>
<dbReference type="EMBL" id="DTKQ01000059">
    <property type="protein sequence ID" value="HGZ80416.1"/>
    <property type="molecule type" value="Genomic_DNA"/>
</dbReference>
<dbReference type="InterPro" id="IPR023346">
    <property type="entry name" value="Lysozyme-like_dom_sf"/>
</dbReference>
<dbReference type="Gene3D" id="1.10.530.10">
    <property type="match status" value="1"/>
</dbReference>
<dbReference type="AlphaFoldDB" id="A0A832IH34"/>
<sequence>MCIVVFMFYKLFPIKYYEVVLREAQGVDPLLVMALIKVESGFREDAVSAAGAIGLMQLMPSTASWLKERFKLDGDIHQAEDNIAFGLFYLRYLSNLYDGDLEKALAAYYVGPSRVNDFEREAKNYVKKVMSYYKIYKTLYFWLGWGNEDHQR</sequence>
<reference evidence="2" key="1">
    <citation type="journal article" date="2020" name="mSystems">
        <title>Genome- and Community-Level Interaction Insights into Carbon Utilization and Element Cycling Functions of Hydrothermarchaeota in Hydrothermal Sediment.</title>
        <authorList>
            <person name="Zhou Z."/>
            <person name="Liu Y."/>
            <person name="Xu W."/>
            <person name="Pan J."/>
            <person name="Luo Z.H."/>
            <person name="Li M."/>
        </authorList>
    </citation>
    <scope>NUCLEOTIDE SEQUENCE [LARGE SCALE GENOMIC DNA]</scope>
    <source>
        <strain evidence="2">SpSt-86</strain>
    </source>
</reference>
<organism evidence="2">
    <name type="scientific">Pseudothermotoga hypogea</name>
    <dbReference type="NCBI Taxonomy" id="57487"/>
    <lineage>
        <taxon>Bacteria</taxon>
        <taxon>Thermotogati</taxon>
        <taxon>Thermotogota</taxon>
        <taxon>Thermotogae</taxon>
        <taxon>Thermotogales</taxon>
        <taxon>Thermotogaceae</taxon>
        <taxon>Pseudothermotoga</taxon>
    </lineage>
</organism>
<feature type="domain" description="Transglycosylase SLT" evidence="1">
    <location>
        <begin position="23"/>
        <end position="128"/>
    </location>
</feature>
<proteinExistence type="predicted"/>
<dbReference type="PANTHER" id="PTHR37423:SF2">
    <property type="entry name" value="MEMBRANE-BOUND LYTIC MUREIN TRANSGLYCOSYLASE C"/>
    <property type="match status" value="1"/>
</dbReference>
<accession>A0A832IH34</accession>
<evidence type="ECO:0000259" key="1">
    <source>
        <dbReference type="Pfam" id="PF01464"/>
    </source>
</evidence>
<dbReference type="InterPro" id="IPR008258">
    <property type="entry name" value="Transglycosylase_SLT_dom_1"/>
</dbReference>
<dbReference type="CDD" id="cd16896">
    <property type="entry name" value="LT_Slt70-like"/>
    <property type="match status" value="1"/>
</dbReference>
<dbReference type="SUPFAM" id="SSF53955">
    <property type="entry name" value="Lysozyme-like"/>
    <property type="match status" value="1"/>
</dbReference>
<dbReference type="PANTHER" id="PTHR37423">
    <property type="entry name" value="SOLUBLE LYTIC MUREIN TRANSGLYCOSYLASE-RELATED"/>
    <property type="match status" value="1"/>
</dbReference>
<dbReference type="Pfam" id="PF01464">
    <property type="entry name" value="SLT"/>
    <property type="match status" value="1"/>
</dbReference>
<protein>
    <submittedName>
        <fullName evidence="2">Lytic transglycosylase domain-containing protein</fullName>
    </submittedName>
</protein>
<comment type="caution">
    <text evidence="2">The sequence shown here is derived from an EMBL/GenBank/DDBJ whole genome shotgun (WGS) entry which is preliminary data.</text>
</comment>
<gene>
    <name evidence="2" type="ORF">ENW55_10595</name>
</gene>
<evidence type="ECO:0000313" key="2">
    <source>
        <dbReference type="EMBL" id="HGZ80416.1"/>
    </source>
</evidence>